<dbReference type="Gene3D" id="3.40.50.2300">
    <property type="match status" value="1"/>
</dbReference>
<keyword evidence="5" id="KW-0804">Transcription</keyword>
<dbReference type="PROSITE" id="PS51755">
    <property type="entry name" value="OMPR_PHOB"/>
    <property type="match status" value="1"/>
</dbReference>
<keyword evidence="2" id="KW-0902">Two-component regulatory system</keyword>
<dbReference type="Gene3D" id="1.10.10.10">
    <property type="entry name" value="Winged helix-like DNA-binding domain superfamily/Winged helix DNA-binding domain"/>
    <property type="match status" value="1"/>
</dbReference>
<keyword evidence="3" id="KW-0805">Transcription regulation</keyword>
<evidence type="ECO:0000256" key="2">
    <source>
        <dbReference type="ARBA" id="ARBA00023012"/>
    </source>
</evidence>
<feature type="modified residue" description="4-aspartylphosphate" evidence="6">
    <location>
        <position position="63"/>
    </location>
</feature>
<keyword evidence="1 6" id="KW-0597">Phosphoprotein</keyword>
<dbReference type="GO" id="GO:0032993">
    <property type="term" value="C:protein-DNA complex"/>
    <property type="evidence" value="ECO:0007669"/>
    <property type="project" value="TreeGrafter"/>
</dbReference>
<dbReference type="GO" id="GO:0006355">
    <property type="term" value="P:regulation of DNA-templated transcription"/>
    <property type="evidence" value="ECO:0007669"/>
    <property type="project" value="InterPro"/>
</dbReference>
<dbReference type="InterPro" id="IPR001867">
    <property type="entry name" value="OmpR/PhoB-type_DNA-bd"/>
</dbReference>
<keyword evidence="11" id="KW-1185">Reference proteome</keyword>
<dbReference type="SMART" id="SM00448">
    <property type="entry name" value="REC"/>
    <property type="match status" value="1"/>
</dbReference>
<dbReference type="GO" id="GO:0000156">
    <property type="term" value="F:phosphorelay response regulator activity"/>
    <property type="evidence" value="ECO:0007669"/>
    <property type="project" value="TreeGrafter"/>
</dbReference>
<feature type="DNA-binding region" description="OmpR/PhoB-type" evidence="7">
    <location>
        <begin position="141"/>
        <end position="240"/>
    </location>
</feature>
<gene>
    <name evidence="10" type="ORF">FYJ83_19150</name>
</gene>
<evidence type="ECO:0000256" key="5">
    <source>
        <dbReference type="ARBA" id="ARBA00023163"/>
    </source>
</evidence>
<evidence type="ECO:0000256" key="3">
    <source>
        <dbReference type="ARBA" id="ARBA00023015"/>
    </source>
</evidence>
<dbReference type="FunFam" id="3.40.50.2300:FF:000001">
    <property type="entry name" value="DNA-binding response regulator PhoB"/>
    <property type="match status" value="1"/>
</dbReference>
<evidence type="ECO:0000313" key="11">
    <source>
        <dbReference type="Proteomes" id="UP000469523"/>
    </source>
</evidence>
<proteinExistence type="predicted"/>
<dbReference type="InterPro" id="IPR036388">
    <property type="entry name" value="WH-like_DNA-bd_sf"/>
</dbReference>
<dbReference type="PANTHER" id="PTHR48111">
    <property type="entry name" value="REGULATOR OF RPOS"/>
    <property type="match status" value="1"/>
</dbReference>
<evidence type="ECO:0000259" key="9">
    <source>
        <dbReference type="PROSITE" id="PS51755"/>
    </source>
</evidence>
<dbReference type="CDD" id="cd17574">
    <property type="entry name" value="REC_OmpR"/>
    <property type="match status" value="1"/>
</dbReference>
<accession>A0A6N7Y480</accession>
<dbReference type="GO" id="GO:0000976">
    <property type="term" value="F:transcription cis-regulatory region binding"/>
    <property type="evidence" value="ECO:0007669"/>
    <property type="project" value="TreeGrafter"/>
</dbReference>
<protein>
    <submittedName>
        <fullName evidence="10">Response regulator transcription factor</fullName>
    </submittedName>
</protein>
<dbReference type="InterPro" id="IPR011006">
    <property type="entry name" value="CheY-like_superfamily"/>
</dbReference>
<evidence type="ECO:0000256" key="1">
    <source>
        <dbReference type="ARBA" id="ARBA00022553"/>
    </source>
</evidence>
<dbReference type="Gene3D" id="6.10.250.690">
    <property type="match status" value="1"/>
</dbReference>
<dbReference type="EMBL" id="VUNQ01000098">
    <property type="protein sequence ID" value="MSU03575.1"/>
    <property type="molecule type" value="Genomic_DNA"/>
</dbReference>
<feature type="domain" description="OmpR/PhoB-type" evidence="9">
    <location>
        <begin position="141"/>
        <end position="240"/>
    </location>
</feature>
<feature type="domain" description="Response regulatory" evidence="8">
    <location>
        <begin position="14"/>
        <end position="127"/>
    </location>
</feature>
<reference evidence="10 11" key="1">
    <citation type="submission" date="2019-09" db="EMBL/GenBank/DDBJ databases">
        <title>In-depth cultivation of the pig gut microbiome towards novel bacterial diversity and tailored functional studies.</title>
        <authorList>
            <person name="Wylensek D."/>
            <person name="Hitch T.C.A."/>
            <person name="Clavel T."/>
        </authorList>
    </citation>
    <scope>NUCLEOTIDE SEQUENCE [LARGE SCALE GENOMIC DNA]</scope>
    <source>
        <strain evidence="10 11">WCA3-693-APC-4?</strain>
    </source>
</reference>
<evidence type="ECO:0000313" key="10">
    <source>
        <dbReference type="EMBL" id="MSU03575.1"/>
    </source>
</evidence>
<evidence type="ECO:0000256" key="6">
    <source>
        <dbReference type="PROSITE-ProRule" id="PRU00169"/>
    </source>
</evidence>
<sequence length="240" mass="28009">MRNKRGIGSDSMSRIVIIDDDLEIADLMKLYLQNEGYEVETFYSGEETLERLKGMPPDLLILDIMMPGIDGYQIVEELRKDYFYPVIMVSAKTEDVDVLKGLILGSDDYIKKPFNPMELVQRVKALLRRKEVYYRKEKETENIFCFRGLFIDYEKGKVLVNEEEVSLTTMEYKILKLLSQNLGEVFSAEQILKEVTGEDYYNQAYNSVATHISNLRLKLKDSFEDPIYIKTVWGKGYRIE</sequence>
<keyword evidence="4 7" id="KW-0238">DNA-binding</keyword>
<name>A0A6N7Y480_9FIRM</name>
<dbReference type="Pfam" id="PF00072">
    <property type="entry name" value="Response_reg"/>
    <property type="match status" value="1"/>
</dbReference>
<dbReference type="Pfam" id="PF00486">
    <property type="entry name" value="Trans_reg_C"/>
    <property type="match status" value="1"/>
</dbReference>
<dbReference type="SUPFAM" id="SSF52172">
    <property type="entry name" value="CheY-like"/>
    <property type="match status" value="1"/>
</dbReference>
<dbReference type="InterPro" id="IPR001789">
    <property type="entry name" value="Sig_transdc_resp-reg_receiver"/>
</dbReference>
<dbReference type="Proteomes" id="UP000469523">
    <property type="component" value="Unassembled WGS sequence"/>
</dbReference>
<evidence type="ECO:0000259" key="8">
    <source>
        <dbReference type="PROSITE" id="PS50110"/>
    </source>
</evidence>
<dbReference type="PROSITE" id="PS50110">
    <property type="entry name" value="RESPONSE_REGULATORY"/>
    <property type="match status" value="1"/>
</dbReference>
<organism evidence="10 11">
    <name type="scientific">Tissierella pigra</name>
    <dbReference type="NCBI Taxonomy" id="2607614"/>
    <lineage>
        <taxon>Bacteria</taxon>
        <taxon>Bacillati</taxon>
        <taxon>Bacillota</taxon>
        <taxon>Tissierellia</taxon>
        <taxon>Tissierellales</taxon>
        <taxon>Tissierellaceae</taxon>
        <taxon>Tissierella</taxon>
    </lineage>
</organism>
<dbReference type="AlphaFoldDB" id="A0A6N7Y480"/>
<dbReference type="InterPro" id="IPR039420">
    <property type="entry name" value="WalR-like"/>
</dbReference>
<comment type="caution">
    <text evidence="10">The sequence shown here is derived from an EMBL/GenBank/DDBJ whole genome shotgun (WGS) entry which is preliminary data.</text>
</comment>
<evidence type="ECO:0000256" key="4">
    <source>
        <dbReference type="ARBA" id="ARBA00023125"/>
    </source>
</evidence>
<dbReference type="CDD" id="cd00383">
    <property type="entry name" value="trans_reg_C"/>
    <property type="match status" value="1"/>
</dbReference>
<dbReference type="SMART" id="SM00862">
    <property type="entry name" value="Trans_reg_C"/>
    <property type="match status" value="1"/>
</dbReference>
<dbReference type="GO" id="GO:0005829">
    <property type="term" value="C:cytosol"/>
    <property type="evidence" value="ECO:0007669"/>
    <property type="project" value="TreeGrafter"/>
</dbReference>
<dbReference type="PANTHER" id="PTHR48111:SF40">
    <property type="entry name" value="PHOSPHATE REGULON TRANSCRIPTIONAL REGULATORY PROTEIN PHOB"/>
    <property type="match status" value="1"/>
</dbReference>
<evidence type="ECO:0000256" key="7">
    <source>
        <dbReference type="PROSITE-ProRule" id="PRU01091"/>
    </source>
</evidence>
<dbReference type="FunFam" id="1.10.10.10:FF:000018">
    <property type="entry name" value="DNA-binding response regulator ResD"/>
    <property type="match status" value="1"/>
</dbReference>